<evidence type="ECO:0000313" key="4">
    <source>
        <dbReference type="Proteomes" id="UP000305836"/>
    </source>
</evidence>
<dbReference type="RefSeq" id="WP_137257425.1">
    <property type="nucleotide sequence ID" value="NZ_JBHSPQ010000003.1"/>
</dbReference>
<evidence type="ECO:0000256" key="2">
    <source>
        <dbReference type="SAM" id="Phobius"/>
    </source>
</evidence>
<feature type="transmembrane region" description="Helical" evidence="2">
    <location>
        <begin position="52"/>
        <end position="72"/>
    </location>
</feature>
<protein>
    <recommendedName>
        <fullName evidence="5">DUF998 domain-containing protein</fullName>
    </recommendedName>
</protein>
<feature type="transmembrane region" description="Helical" evidence="2">
    <location>
        <begin position="224"/>
        <end position="241"/>
    </location>
</feature>
<dbReference type="EMBL" id="SZPZ01000004">
    <property type="protein sequence ID" value="TKK76558.1"/>
    <property type="molecule type" value="Genomic_DNA"/>
</dbReference>
<keyword evidence="2" id="KW-0472">Membrane</keyword>
<dbReference type="AlphaFoldDB" id="A0A4U3LLD0"/>
<dbReference type="Proteomes" id="UP000305836">
    <property type="component" value="Unassembled WGS sequence"/>
</dbReference>
<keyword evidence="4" id="KW-1185">Reference proteome</keyword>
<reference evidence="3 4" key="1">
    <citation type="submission" date="2019-04" db="EMBL/GenBank/DDBJ databases">
        <title>Kribbella sp. NEAU-THZ 27 nov., a novel actinomycete isolated from soil.</title>
        <authorList>
            <person name="Duan L."/>
        </authorList>
    </citation>
    <scope>NUCLEOTIDE SEQUENCE [LARGE SCALE GENOMIC DNA]</scope>
    <source>
        <strain evidence="4">NEAU-THZ27</strain>
    </source>
</reference>
<evidence type="ECO:0000313" key="3">
    <source>
        <dbReference type="EMBL" id="TKK76558.1"/>
    </source>
</evidence>
<accession>A0A4U3LLD0</accession>
<dbReference type="OrthoDB" id="9803163at2"/>
<feature type="transmembrane region" description="Helical" evidence="2">
    <location>
        <begin position="122"/>
        <end position="141"/>
    </location>
</feature>
<organism evidence="3 4">
    <name type="scientific">Kribbella jiaozuonensis</name>
    <dbReference type="NCBI Taxonomy" id="2575441"/>
    <lineage>
        <taxon>Bacteria</taxon>
        <taxon>Bacillati</taxon>
        <taxon>Actinomycetota</taxon>
        <taxon>Actinomycetes</taxon>
        <taxon>Propionibacteriales</taxon>
        <taxon>Kribbellaceae</taxon>
        <taxon>Kribbella</taxon>
    </lineage>
</organism>
<feature type="transmembrane region" description="Helical" evidence="2">
    <location>
        <begin position="12"/>
        <end position="32"/>
    </location>
</feature>
<comment type="caution">
    <text evidence="3">The sequence shown here is derived from an EMBL/GenBank/DDBJ whole genome shotgun (WGS) entry which is preliminary data.</text>
</comment>
<evidence type="ECO:0000256" key="1">
    <source>
        <dbReference type="SAM" id="MobiDB-lite"/>
    </source>
</evidence>
<keyword evidence="2" id="KW-1133">Transmembrane helix</keyword>
<feature type="transmembrane region" description="Helical" evidence="2">
    <location>
        <begin position="186"/>
        <end position="204"/>
    </location>
</feature>
<feature type="transmembrane region" description="Helical" evidence="2">
    <location>
        <begin position="247"/>
        <end position="267"/>
    </location>
</feature>
<sequence length="301" mass="32786">MTVPGEYSIKTYRYLRMAMVAMIVLLGAALVIEWSKTDPRCLQTSISAYYYTPVRAIFVGALITIGVCMVVLKGNTEPEDILLNVAGILAPAVALVPTPGQGTCHSVQVGLGDAAANVSNNMLALFIVGVPCLILTAVFIVRDRAKDPRGWTPMYLLGLGVAVLIFGGGLAWFFADRSGFIGHAHYAAAIVMFVCIVAVVLLNAEQFRRKQRKHAVPHSPANRYSVIAILMVVVPLLMFLWKKLFGWEHAVLWIEGTLIVLFAAFWISQTQELWNDGIRQELPRTTGGQASPSPSGSSARE</sequence>
<feature type="transmembrane region" description="Helical" evidence="2">
    <location>
        <begin position="81"/>
        <end position="102"/>
    </location>
</feature>
<feature type="transmembrane region" description="Helical" evidence="2">
    <location>
        <begin position="153"/>
        <end position="174"/>
    </location>
</feature>
<feature type="region of interest" description="Disordered" evidence="1">
    <location>
        <begin position="282"/>
        <end position="301"/>
    </location>
</feature>
<keyword evidence="2" id="KW-0812">Transmembrane</keyword>
<evidence type="ECO:0008006" key="5">
    <source>
        <dbReference type="Google" id="ProtNLM"/>
    </source>
</evidence>
<feature type="compositionally biased region" description="Low complexity" evidence="1">
    <location>
        <begin position="287"/>
        <end position="301"/>
    </location>
</feature>
<name>A0A4U3LLD0_9ACTN</name>
<proteinExistence type="predicted"/>
<gene>
    <name evidence="3" type="ORF">FDA38_29755</name>
</gene>